<protein>
    <recommendedName>
        <fullName evidence="4">Sporulation lipoprotein YhcN/YlaJ</fullName>
    </recommendedName>
</protein>
<evidence type="ECO:0000313" key="2">
    <source>
        <dbReference type="EMBL" id="TDY47903.1"/>
    </source>
</evidence>
<keyword evidence="1" id="KW-0732">Signal</keyword>
<feature type="signal peptide" evidence="1">
    <location>
        <begin position="1"/>
        <end position="24"/>
    </location>
</feature>
<reference evidence="2 3" key="1">
    <citation type="submission" date="2019-03" db="EMBL/GenBank/DDBJ databases">
        <title>Genomic Encyclopedia of Type Strains, Phase IV (KMG-IV): sequencing the most valuable type-strain genomes for metagenomic binning, comparative biology and taxonomic classification.</title>
        <authorList>
            <person name="Goeker M."/>
        </authorList>
    </citation>
    <scope>NUCLEOTIDE SEQUENCE [LARGE SCALE GENOMIC DNA]</scope>
    <source>
        <strain evidence="2 3">DSM 17974</strain>
    </source>
</reference>
<dbReference type="EMBL" id="SORF01000005">
    <property type="protein sequence ID" value="TDY47903.1"/>
    <property type="molecule type" value="Genomic_DNA"/>
</dbReference>
<evidence type="ECO:0000313" key="3">
    <source>
        <dbReference type="Proteomes" id="UP000294581"/>
    </source>
</evidence>
<dbReference type="AlphaFoldDB" id="A0A4R8LQV5"/>
<sequence>MPKRWIWPFCCMFLLTAGCGTAQSAPTNTVAVNQTVSNGGSNQTAIGTAEKQPVNPHLYQVCETIYHGVSKTIAENRNVSYDQQLETITDLGTSSAPSSPNGILFEQAEAVVTIADAINGEGAPASAYSKLQTALDALEKSLQKYHPNA</sequence>
<evidence type="ECO:0000256" key="1">
    <source>
        <dbReference type="SAM" id="SignalP"/>
    </source>
</evidence>
<organism evidence="2 3">
    <name type="scientific">Alicyclobacillus sacchari</name>
    <dbReference type="NCBI Taxonomy" id="392010"/>
    <lineage>
        <taxon>Bacteria</taxon>
        <taxon>Bacillati</taxon>
        <taxon>Bacillota</taxon>
        <taxon>Bacilli</taxon>
        <taxon>Bacillales</taxon>
        <taxon>Alicyclobacillaceae</taxon>
        <taxon>Alicyclobacillus</taxon>
    </lineage>
</organism>
<proteinExistence type="predicted"/>
<comment type="caution">
    <text evidence="2">The sequence shown here is derived from an EMBL/GenBank/DDBJ whole genome shotgun (WGS) entry which is preliminary data.</text>
</comment>
<evidence type="ECO:0008006" key="4">
    <source>
        <dbReference type="Google" id="ProtNLM"/>
    </source>
</evidence>
<name>A0A4R8LQV5_9BACL</name>
<dbReference type="Proteomes" id="UP000294581">
    <property type="component" value="Unassembled WGS sequence"/>
</dbReference>
<dbReference type="PROSITE" id="PS51257">
    <property type="entry name" value="PROKAR_LIPOPROTEIN"/>
    <property type="match status" value="1"/>
</dbReference>
<keyword evidence="3" id="KW-1185">Reference proteome</keyword>
<gene>
    <name evidence="2" type="ORF">C7445_10582</name>
</gene>
<feature type="chain" id="PRO_5021005919" description="Sporulation lipoprotein YhcN/YlaJ" evidence="1">
    <location>
        <begin position="25"/>
        <end position="149"/>
    </location>
</feature>
<dbReference type="OrthoDB" id="2376190at2"/>
<dbReference type="RefSeq" id="WP_134159298.1">
    <property type="nucleotide sequence ID" value="NZ_SORF01000005.1"/>
</dbReference>
<accession>A0A4R8LQV5</accession>